<dbReference type="GO" id="GO:0006289">
    <property type="term" value="P:nucleotide-excision repair"/>
    <property type="evidence" value="ECO:0007669"/>
    <property type="project" value="UniProtKB-UniRule"/>
</dbReference>
<dbReference type="HAMAP" id="MF_00204">
    <property type="entry name" value="UvrB"/>
    <property type="match status" value="1"/>
</dbReference>
<evidence type="ECO:0000256" key="2">
    <source>
        <dbReference type="ARBA" id="ARBA00008533"/>
    </source>
</evidence>
<dbReference type="GO" id="GO:0016887">
    <property type="term" value="F:ATP hydrolysis activity"/>
    <property type="evidence" value="ECO:0007669"/>
    <property type="project" value="InterPro"/>
</dbReference>
<dbReference type="InterPro" id="IPR027417">
    <property type="entry name" value="P-loop_NTPase"/>
</dbReference>
<dbReference type="GO" id="GO:0009381">
    <property type="term" value="F:excinuclease ABC activity"/>
    <property type="evidence" value="ECO:0007669"/>
    <property type="project" value="UniProtKB-UniRule"/>
</dbReference>
<dbReference type="GO" id="GO:0003677">
    <property type="term" value="F:DNA binding"/>
    <property type="evidence" value="ECO:0007669"/>
    <property type="project" value="UniProtKB-UniRule"/>
</dbReference>
<dbReference type="InterPro" id="IPR006935">
    <property type="entry name" value="Helicase/UvrB_N"/>
</dbReference>
<dbReference type="SUPFAM" id="SSF52540">
    <property type="entry name" value="P-loop containing nucleoside triphosphate hydrolases"/>
    <property type="match status" value="2"/>
</dbReference>
<dbReference type="NCBIfam" id="NF003673">
    <property type="entry name" value="PRK05298.1"/>
    <property type="match status" value="1"/>
</dbReference>
<dbReference type="InterPro" id="IPR004807">
    <property type="entry name" value="UvrB"/>
</dbReference>
<dbReference type="CDD" id="cd17916">
    <property type="entry name" value="DEXHc_UvrB"/>
    <property type="match status" value="1"/>
</dbReference>
<dbReference type="InterPro" id="IPR041471">
    <property type="entry name" value="UvrB_inter"/>
</dbReference>
<keyword evidence="5 13" id="KW-0227">DNA damage</keyword>
<protein>
    <recommendedName>
        <fullName evidence="12 13">UvrABC system protein B</fullName>
        <shortName evidence="13">Protein UvrB</shortName>
    </recommendedName>
    <alternativeName>
        <fullName evidence="13">Excinuclease ABC subunit B</fullName>
    </alternativeName>
</protein>
<keyword evidence="8 13" id="KW-0267">Excision nuclease</keyword>
<keyword evidence="10 13" id="KW-0742">SOS response</keyword>
<dbReference type="GO" id="GO:0005737">
    <property type="term" value="C:cytoplasm"/>
    <property type="evidence" value="ECO:0007669"/>
    <property type="project" value="UniProtKB-SubCell"/>
</dbReference>
<evidence type="ECO:0000256" key="11">
    <source>
        <dbReference type="ARBA" id="ARBA00026033"/>
    </source>
</evidence>
<evidence type="ECO:0000256" key="14">
    <source>
        <dbReference type="RuleBase" id="RU003587"/>
    </source>
</evidence>
<dbReference type="Pfam" id="PF17757">
    <property type="entry name" value="UvrB_inter"/>
    <property type="match status" value="1"/>
</dbReference>
<dbReference type="Gene3D" id="4.10.860.10">
    <property type="entry name" value="UVR domain"/>
    <property type="match status" value="1"/>
</dbReference>
<keyword evidence="6 13" id="KW-0228">DNA excision</keyword>
<comment type="similarity">
    <text evidence="2 13 14">Belongs to the UvrB family.</text>
</comment>
<dbReference type="InterPro" id="IPR001650">
    <property type="entry name" value="Helicase_C-like"/>
</dbReference>
<feature type="domain" description="UVR" evidence="15">
    <location>
        <begin position="648"/>
        <end position="683"/>
    </location>
</feature>
<dbReference type="InterPro" id="IPR001943">
    <property type="entry name" value="UVR_dom"/>
</dbReference>
<keyword evidence="9 13" id="KW-0234">DNA repair</keyword>
<dbReference type="InterPro" id="IPR036876">
    <property type="entry name" value="UVR_dom_sf"/>
</dbReference>
<evidence type="ECO:0000256" key="13">
    <source>
        <dbReference type="HAMAP-Rule" id="MF_00204"/>
    </source>
</evidence>
<dbReference type="CDD" id="cd18790">
    <property type="entry name" value="SF2_C_UvrB"/>
    <property type="match status" value="1"/>
</dbReference>
<dbReference type="PANTHER" id="PTHR24029:SF0">
    <property type="entry name" value="UVRABC SYSTEM PROTEIN B"/>
    <property type="match status" value="1"/>
</dbReference>
<dbReference type="PROSITE" id="PS51192">
    <property type="entry name" value="HELICASE_ATP_BIND_1"/>
    <property type="match status" value="1"/>
</dbReference>
<keyword evidence="3 13" id="KW-0963">Cytoplasm</keyword>
<evidence type="ECO:0000259" key="16">
    <source>
        <dbReference type="PROSITE" id="PS51192"/>
    </source>
</evidence>
<evidence type="ECO:0000256" key="12">
    <source>
        <dbReference type="ARBA" id="ARBA00029504"/>
    </source>
</evidence>
<evidence type="ECO:0000313" key="18">
    <source>
        <dbReference type="EMBL" id="NBR93417.1"/>
    </source>
</evidence>
<gene>
    <name evidence="13 18" type="primary">uvrB</name>
    <name evidence="18" type="ORF">EBT44_00910</name>
</gene>
<reference evidence="18" key="1">
    <citation type="submission" date="2018-10" db="EMBL/GenBank/DDBJ databases">
        <title>Iterative Subtractive Binning of Freshwater Chronoseries Metagenomes Recovers Nearly Complete Genomes from over Four Hundred Novel Species.</title>
        <authorList>
            <person name="Rodriguez-R L.M."/>
            <person name="Tsementzi D."/>
            <person name="Luo C."/>
            <person name="Konstantinidis K.T."/>
        </authorList>
    </citation>
    <scope>NUCLEOTIDE SEQUENCE</scope>
    <source>
        <strain evidence="18">WB5_2A_028</strain>
    </source>
</reference>
<dbReference type="EMBL" id="RFXN01000005">
    <property type="protein sequence ID" value="NBR93417.1"/>
    <property type="molecule type" value="Genomic_DNA"/>
</dbReference>
<evidence type="ECO:0000256" key="5">
    <source>
        <dbReference type="ARBA" id="ARBA00022763"/>
    </source>
</evidence>
<dbReference type="Pfam" id="PF00271">
    <property type="entry name" value="Helicase_C"/>
    <property type="match status" value="1"/>
</dbReference>
<dbReference type="AlphaFoldDB" id="A0A965LKV3"/>
<dbReference type="Pfam" id="PF12344">
    <property type="entry name" value="UvrB"/>
    <property type="match status" value="1"/>
</dbReference>
<keyword evidence="7 13" id="KW-0067">ATP-binding</keyword>
<comment type="domain">
    <text evidence="13">The beta-hairpin motif is involved in DNA binding.</text>
</comment>
<feature type="short sequence motif" description="Beta-hairpin" evidence="13">
    <location>
        <begin position="103"/>
        <end position="126"/>
    </location>
</feature>
<comment type="function">
    <text evidence="13">The UvrABC repair system catalyzes the recognition and processing of DNA lesions. A damage recognition complex composed of 2 UvrA and 2 UvrB subunits scans DNA for abnormalities. Upon binding of the UvrA(2)B(2) complex to a putative damaged site, the DNA wraps around one UvrB monomer. DNA wrap is dependent on ATP binding by UvrB and probably causes local melting of the DNA helix, facilitating insertion of UvrB beta-hairpin between the DNA strands. Then UvrB probes one DNA strand for the presence of a lesion. If a lesion is found the UvrA subunits dissociate and the UvrB-DNA preincision complex is formed. This complex is subsequently bound by UvrC and the second UvrB is released. If no lesion is found, the DNA wraps around the other UvrB subunit that will check the other stand for damage.</text>
</comment>
<feature type="domain" description="Helicase C-terminal" evidence="17">
    <location>
        <begin position="440"/>
        <end position="606"/>
    </location>
</feature>
<comment type="subunit">
    <text evidence="11 13 14">Forms a heterotetramer with UvrA during the search for lesions. Interacts with UvrC in an incision complex.</text>
</comment>
<dbReference type="GO" id="GO:0009432">
    <property type="term" value="P:SOS response"/>
    <property type="evidence" value="ECO:0007669"/>
    <property type="project" value="UniProtKB-UniRule"/>
</dbReference>
<dbReference type="SMART" id="SM00487">
    <property type="entry name" value="DEXDc"/>
    <property type="match status" value="1"/>
</dbReference>
<evidence type="ECO:0000256" key="4">
    <source>
        <dbReference type="ARBA" id="ARBA00022741"/>
    </source>
</evidence>
<comment type="caution">
    <text evidence="18">The sequence shown here is derived from an EMBL/GenBank/DDBJ whole genome shotgun (WGS) entry which is preliminary data.</text>
</comment>
<evidence type="ECO:0000256" key="7">
    <source>
        <dbReference type="ARBA" id="ARBA00022840"/>
    </source>
</evidence>
<evidence type="ECO:0000256" key="8">
    <source>
        <dbReference type="ARBA" id="ARBA00022881"/>
    </source>
</evidence>
<evidence type="ECO:0000313" key="19">
    <source>
        <dbReference type="Proteomes" id="UP000740727"/>
    </source>
</evidence>
<sequence length="691" mass="78258">MRPELRAKLPQAGRPFQVISEYQPAGDQPDAIDQLARRLSAGEKDVVLLGATGTGKSATSAWLIERLQRPTLVLAPNKTLAAQLTHEFRELLPNNAVEYFVSYYDYYQPEAYVPQTDTFIEKDSSINKEVERLRYSATHSLLTRRDVVVVSTVSCIYGLGTPQEYVDGMIPLRVGESIERTALLRKFVSIQYSRNDMAFERGTFRVRGDTIEIIPVYQETALRIEMFGDEIERLLTLHPLTGEVLSEEREAFVFPASHYSASRATMDRAITAIEAELAVQLERFEKSGKLLEAQRLRMRTTFDIEMIRQLGFCSGIENYSRHIDGRESGAPPNCLLDYFPDDFLCIIDESHVTVPQIGAMYEGDASRKRTLVEHGFRLPSALDNRPLKWNEFLERTPQKMYLSATPGKYELGIAPNVVEQVIRPTGLIDPKIIIKPIKGQIDDLVHQIRERAAKNERVLVTTLTKKMSEDLTDYLVDQEIQVRYLHSEVDTLRRVELLRELRQGEFDALVGINLLREGLDLPEVSLVAILDADKEGFLRSATSLIQTIGRAARNVSGEVHMYADNLTDSMVRAIDETNRRREKQVAYNKEHGVDPQPLRKKIADITDSISKEEEDSEKLIARAKRVTSMPAVGQNAKELGKLPREELMGLISALTEQMRASAESLQFELAARLRDEIHELKRELRGMEGAG</sequence>
<proteinExistence type="inferred from homology"/>
<dbReference type="Pfam" id="PF02151">
    <property type="entry name" value="UVR"/>
    <property type="match status" value="1"/>
</dbReference>
<dbReference type="SUPFAM" id="SSF46600">
    <property type="entry name" value="C-terminal UvrC-binding domain of UvrB"/>
    <property type="match status" value="1"/>
</dbReference>
<dbReference type="SMART" id="SM00490">
    <property type="entry name" value="HELICc"/>
    <property type="match status" value="1"/>
</dbReference>
<dbReference type="Proteomes" id="UP000740727">
    <property type="component" value="Unassembled WGS sequence"/>
</dbReference>
<feature type="domain" description="Helicase ATP-binding" evidence="16">
    <location>
        <begin position="37"/>
        <end position="184"/>
    </location>
</feature>
<evidence type="ECO:0000256" key="1">
    <source>
        <dbReference type="ARBA" id="ARBA00004496"/>
    </source>
</evidence>
<evidence type="ECO:0000256" key="9">
    <source>
        <dbReference type="ARBA" id="ARBA00023204"/>
    </source>
</evidence>
<name>A0A965LKV3_9PROT</name>
<dbReference type="NCBIfam" id="TIGR00631">
    <property type="entry name" value="uvrb"/>
    <property type="match status" value="1"/>
</dbReference>
<evidence type="ECO:0000259" key="17">
    <source>
        <dbReference type="PROSITE" id="PS51194"/>
    </source>
</evidence>
<evidence type="ECO:0000256" key="6">
    <source>
        <dbReference type="ARBA" id="ARBA00022769"/>
    </source>
</evidence>
<dbReference type="InterPro" id="IPR014001">
    <property type="entry name" value="Helicase_ATP-bd"/>
</dbReference>
<accession>A0A965LKV3</accession>
<organism evidence="18 19">
    <name type="scientific">Candidatus Fonsibacter lacus</name>
    <dbReference type="NCBI Taxonomy" id="2576439"/>
    <lineage>
        <taxon>Bacteria</taxon>
        <taxon>Pseudomonadati</taxon>
        <taxon>Pseudomonadota</taxon>
        <taxon>Alphaproteobacteria</taxon>
        <taxon>Candidatus Pelagibacterales</taxon>
        <taxon>Candidatus Pelagibacterales incertae sedis</taxon>
        <taxon>Candidatus Fonsibacter</taxon>
    </lineage>
</organism>
<feature type="binding site" evidence="13">
    <location>
        <begin position="50"/>
        <end position="57"/>
    </location>
    <ligand>
        <name>ATP</name>
        <dbReference type="ChEBI" id="CHEBI:30616"/>
    </ligand>
</feature>
<dbReference type="GO" id="GO:0009380">
    <property type="term" value="C:excinuclease repair complex"/>
    <property type="evidence" value="ECO:0007669"/>
    <property type="project" value="InterPro"/>
</dbReference>
<dbReference type="PROSITE" id="PS50151">
    <property type="entry name" value="UVR"/>
    <property type="match status" value="1"/>
</dbReference>
<evidence type="ECO:0000256" key="10">
    <source>
        <dbReference type="ARBA" id="ARBA00023236"/>
    </source>
</evidence>
<dbReference type="InterPro" id="IPR024759">
    <property type="entry name" value="UvrB_YAD/RRR_dom"/>
</dbReference>
<comment type="subcellular location">
    <subcellularLocation>
        <location evidence="1 13 14">Cytoplasm</location>
    </subcellularLocation>
</comment>
<dbReference type="Pfam" id="PF04851">
    <property type="entry name" value="ResIII"/>
    <property type="match status" value="1"/>
</dbReference>
<dbReference type="GO" id="GO:0005524">
    <property type="term" value="F:ATP binding"/>
    <property type="evidence" value="ECO:0007669"/>
    <property type="project" value="UniProtKB-UniRule"/>
</dbReference>
<evidence type="ECO:0000259" key="15">
    <source>
        <dbReference type="PROSITE" id="PS50151"/>
    </source>
</evidence>
<dbReference type="PANTHER" id="PTHR24029">
    <property type="entry name" value="UVRABC SYSTEM PROTEIN B"/>
    <property type="match status" value="1"/>
</dbReference>
<dbReference type="Gene3D" id="3.40.50.300">
    <property type="entry name" value="P-loop containing nucleotide triphosphate hydrolases"/>
    <property type="match status" value="3"/>
</dbReference>
<evidence type="ECO:0000256" key="3">
    <source>
        <dbReference type="ARBA" id="ARBA00022490"/>
    </source>
</evidence>
<keyword evidence="4 13" id="KW-0547">Nucleotide-binding</keyword>
<dbReference type="PROSITE" id="PS51194">
    <property type="entry name" value="HELICASE_CTER"/>
    <property type="match status" value="1"/>
</dbReference>